<feature type="region of interest" description="Disordered" evidence="2">
    <location>
        <begin position="72"/>
        <end position="107"/>
    </location>
</feature>
<dbReference type="PANTHER" id="PTHR28532:SF1">
    <property type="entry name" value="ORAL CANCER OVEREXPRESSED 1"/>
    <property type="match status" value="1"/>
</dbReference>
<organism evidence="4 5">
    <name type="scientific">Lasiodiplodia theobromae</name>
    <dbReference type="NCBI Taxonomy" id="45133"/>
    <lineage>
        <taxon>Eukaryota</taxon>
        <taxon>Fungi</taxon>
        <taxon>Dikarya</taxon>
        <taxon>Ascomycota</taxon>
        <taxon>Pezizomycotina</taxon>
        <taxon>Dothideomycetes</taxon>
        <taxon>Dothideomycetes incertae sedis</taxon>
        <taxon>Botryosphaeriales</taxon>
        <taxon>Botryosphaeriaceae</taxon>
        <taxon>Lasiodiplodia</taxon>
    </lineage>
</organism>
<comment type="similarity">
    <text evidence="1">Belongs to the LTO1 family.</text>
</comment>
<dbReference type="InterPro" id="IPR052436">
    <property type="entry name" value="LTO1_adapter"/>
</dbReference>
<accession>A0A5N5DBP7</accession>
<name>A0A5N5DBP7_9PEZI</name>
<dbReference type="Pfam" id="PF09811">
    <property type="entry name" value="Yae1_N"/>
    <property type="match status" value="1"/>
</dbReference>
<sequence length="263" mass="27870">MDPTTDIDIDPFDTVLSLEDQYYAEGHALGVADGSRAGRIEGRVFGLEKGFEKFVAMGALHGKAAVWAARLPPSSSSTTRHPEPQESQDQDPEKAAPAASNALPLLSSGSNPRLAKHITTLHALSEPASLSTQNDEDGVADFDDRFKRAQAKAKIVEKLVGEGQDVSELSSADVDAAAATVTASVAEGSARRATSSSNAGAVAKGPKRIGVKMVQKKEGRGEERSMEDFGGPMKGLRSWELWALKNEDYKPIVLVGGDEPSRA</sequence>
<feature type="region of interest" description="Disordered" evidence="2">
    <location>
        <begin position="191"/>
        <end position="230"/>
    </location>
</feature>
<dbReference type="InterPro" id="IPR019191">
    <property type="entry name" value="Essential_protein_Yae1_N"/>
</dbReference>
<evidence type="ECO:0000256" key="2">
    <source>
        <dbReference type="SAM" id="MobiDB-lite"/>
    </source>
</evidence>
<evidence type="ECO:0000259" key="3">
    <source>
        <dbReference type="Pfam" id="PF09811"/>
    </source>
</evidence>
<feature type="compositionally biased region" description="Low complexity" evidence="2">
    <location>
        <begin position="95"/>
        <end position="107"/>
    </location>
</feature>
<feature type="compositionally biased region" description="Basic and acidic residues" evidence="2">
    <location>
        <begin position="215"/>
        <end position="227"/>
    </location>
</feature>
<dbReference type="EMBL" id="VCHE01000036">
    <property type="protein sequence ID" value="KAB2575159.1"/>
    <property type="molecule type" value="Genomic_DNA"/>
</dbReference>
<dbReference type="Proteomes" id="UP000325902">
    <property type="component" value="Unassembled WGS sequence"/>
</dbReference>
<dbReference type="PANTHER" id="PTHR28532">
    <property type="entry name" value="GEO13458P1"/>
    <property type="match status" value="1"/>
</dbReference>
<proteinExistence type="inferred from homology"/>
<evidence type="ECO:0000313" key="5">
    <source>
        <dbReference type="Proteomes" id="UP000325902"/>
    </source>
</evidence>
<evidence type="ECO:0000313" key="4">
    <source>
        <dbReference type="EMBL" id="KAB2575159.1"/>
    </source>
</evidence>
<keyword evidence="5" id="KW-1185">Reference proteome</keyword>
<gene>
    <name evidence="4" type="ORF">DBV05_g6290</name>
</gene>
<evidence type="ECO:0000256" key="1">
    <source>
        <dbReference type="ARBA" id="ARBA00038090"/>
    </source>
</evidence>
<dbReference type="AlphaFoldDB" id="A0A5N5DBP7"/>
<feature type="domain" description="Essential protein Yae1 N-terminal" evidence="3">
    <location>
        <begin position="26"/>
        <end position="64"/>
    </location>
</feature>
<protein>
    <recommendedName>
        <fullName evidence="3">Essential protein Yae1 N-terminal domain-containing protein</fullName>
    </recommendedName>
</protein>
<comment type="caution">
    <text evidence="4">The sequence shown here is derived from an EMBL/GenBank/DDBJ whole genome shotgun (WGS) entry which is preliminary data.</text>
</comment>
<reference evidence="4 5" key="1">
    <citation type="journal article" date="2019" name="Sci. Rep.">
        <title>A multi-omics analysis of the grapevine pathogen Lasiodiplodia theobromae reveals that temperature affects the expression of virulence- and pathogenicity-related genes.</title>
        <authorList>
            <person name="Felix C."/>
            <person name="Meneses R."/>
            <person name="Goncalves M.F.M."/>
            <person name="Tilleman L."/>
            <person name="Duarte A.S."/>
            <person name="Jorrin-Novo J.V."/>
            <person name="Van de Peer Y."/>
            <person name="Deforce D."/>
            <person name="Van Nieuwerburgh F."/>
            <person name="Esteves A.C."/>
            <person name="Alves A."/>
        </authorList>
    </citation>
    <scope>NUCLEOTIDE SEQUENCE [LARGE SCALE GENOMIC DNA]</scope>
    <source>
        <strain evidence="4 5">LA-SOL3</strain>
    </source>
</reference>
<dbReference type="OrthoDB" id="48036at2759"/>